<evidence type="ECO:0000313" key="9">
    <source>
        <dbReference type="Proteomes" id="UP000198811"/>
    </source>
</evidence>
<comment type="catalytic activity">
    <reaction evidence="5">
        <text>N-terminal L-alanyl-[ribosomal protein bS18] + acetyl-CoA = N-terminal N(alpha)-acetyl-L-alanyl-[ribosomal protein bS18] + CoA + H(+)</text>
        <dbReference type="Rhea" id="RHEA:43756"/>
        <dbReference type="Rhea" id="RHEA-COMP:10676"/>
        <dbReference type="Rhea" id="RHEA-COMP:10677"/>
        <dbReference type="ChEBI" id="CHEBI:15378"/>
        <dbReference type="ChEBI" id="CHEBI:57287"/>
        <dbReference type="ChEBI" id="CHEBI:57288"/>
        <dbReference type="ChEBI" id="CHEBI:64718"/>
        <dbReference type="ChEBI" id="CHEBI:83683"/>
        <dbReference type="EC" id="2.3.1.266"/>
    </reaction>
</comment>
<dbReference type="InterPro" id="IPR050680">
    <property type="entry name" value="YpeA/RimI_acetyltransf"/>
</dbReference>
<dbReference type="Gene3D" id="3.40.630.30">
    <property type="match status" value="1"/>
</dbReference>
<feature type="domain" description="N-acetyltransferase" evidence="6">
    <location>
        <begin position="7"/>
        <end position="152"/>
    </location>
</feature>
<sequence length="152" mass="17402">MNNSDNILLCKATRDHIEEIFNINKLAFATPWSINSIEKEIIDNPHALYIIAVKENMVLGYGGLWIILDEGHITNIAIHPNYRRLGIASLVLSTLIEESKDRGINSITLEVRKSNLAAQNLYKKFGFIEEGCRKNYYSDNLEDAIIMWKHNI</sequence>
<evidence type="ECO:0000259" key="6">
    <source>
        <dbReference type="PROSITE" id="PS51186"/>
    </source>
</evidence>
<dbReference type="InterPro" id="IPR006464">
    <property type="entry name" value="AcTrfase_RimI/Ard1"/>
</dbReference>
<dbReference type="GeneID" id="70578027"/>
<dbReference type="Proteomes" id="UP000528432">
    <property type="component" value="Unassembled WGS sequence"/>
</dbReference>
<comment type="function">
    <text evidence="5">Acetylates the N-terminal alanine of ribosomal protein bS18.</text>
</comment>
<evidence type="ECO:0000313" key="7">
    <source>
        <dbReference type="EMBL" id="NOH15228.1"/>
    </source>
</evidence>
<dbReference type="EC" id="2.3.1.266" evidence="5"/>
<reference evidence="7 10" key="2">
    <citation type="submission" date="2020-05" db="EMBL/GenBank/DDBJ databases">
        <title>Draft genome sequence of Clostridium cochlearium strain AGROS13 isolated from a sheep dairy farm in New Zealand.</title>
        <authorList>
            <person name="Gupta T.B."/>
            <person name="Jauregui R."/>
            <person name="Risson A.N."/>
            <person name="Brightwell G."/>
            <person name="Maclean P."/>
        </authorList>
    </citation>
    <scope>NUCLEOTIDE SEQUENCE [LARGE SCALE GENOMIC DNA]</scope>
    <source>
        <strain evidence="7 10">AGROS13</strain>
    </source>
</reference>
<evidence type="ECO:0000256" key="1">
    <source>
        <dbReference type="ARBA" id="ARBA00005395"/>
    </source>
</evidence>
<dbReference type="PANTHER" id="PTHR43420:SF44">
    <property type="entry name" value="ACETYLTRANSFERASE YPEA"/>
    <property type="match status" value="1"/>
</dbReference>
<protein>
    <recommendedName>
        <fullName evidence="5">[Ribosomal protein bS18]-alanine N-acetyltransferase</fullName>
        <ecNumber evidence="5">2.3.1.266</ecNumber>
    </recommendedName>
</protein>
<dbReference type="GO" id="GO:0005840">
    <property type="term" value="C:ribosome"/>
    <property type="evidence" value="ECO:0007669"/>
    <property type="project" value="UniProtKB-KW"/>
</dbReference>
<dbReference type="RefSeq" id="WP_089863405.1">
    <property type="nucleotide sequence ID" value="NZ_FNGL01000002.1"/>
</dbReference>
<dbReference type="PROSITE" id="PS51186">
    <property type="entry name" value="GNAT"/>
    <property type="match status" value="1"/>
</dbReference>
<name>A0A240AXU1_CLOCO</name>
<dbReference type="OrthoDB" id="9794566at2"/>
<dbReference type="SUPFAM" id="SSF55729">
    <property type="entry name" value="Acyl-CoA N-acyltransferases (Nat)"/>
    <property type="match status" value="1"/>
</dbReference>
<dbReference type="GO" id="GO:0008999">
    <property type="term" value="F:protein-N-terminal-alanine acetyltransferase activity"/>
    <property type="evidence" value="ECO:0007669"/>
    <property type="project" value="UniProtKB-EC"/>
</dbReference>
<dbReference type="PANTHER" id="PTHR43420">
    <property type="entry name" value="ACETYLTRANSFERASE"/>
    <property type="match status" value="1"/>
</dbReference>
<evidence type="ECO:0000256" key="5">
    <source>
        <dbReference type="RuleBase" id="RU363094"/>
    </source>
</evidence>
<keyword evidence="2 5" id="KW-0963">Cytoplasm</keyword>
<evidence type="ECO:0000256" key="3">
    <source>
        <dbReference type="ARBA" id="ARBA00022679"/>
    </source>
</evidence>
<comment type="caution">
    <text evidence="7">The sequence shown here is derived from an EMBL/GenBank/DDBJ whole genome shotgun (WGS) entry which is preliminary data.</text>
</comment>
<dbReference type="Proteomes" id="UP000198811">
    <property type="component" value="Unassembled WGS sequence"/>
</dbReference>
<dbReference type="Pfam" id="PF00583">
    <property type="entry name" value="Acetyltransf_1"/>
    <property type="match status" value="1"/>
</dbReference>
<dbReference type="NCBIfam" id="TIGR01575">
    <property type="entry name" value="rimI"/>
    <property type="match status" value="1"/>
</dbReference>
<keyword evidence="9" id="KW-1185">Reference proteome</keyword>
<evidence type="ECO:0000313" key="10">
    <source>
        <dbReference type="Proteomes" id="UP000528432"/>
    </source>
</evidence>
<organism evidence="7 10">
    <name type="scientific">Clostridium cochlearium</name>
    <dbReference type="NCBI Taxonomy" id="1494"/>
    <lineage>
        <taxon>Bacteria</taxon>
        <taxon>Bacillati</taxon>
        <taxon>Bacillota</taxon>
        <taxon>Clostridia</taxon>
        <taxon>Eubacteriales</taxon>
        <taxon>Clostridiaceae</taxon>
        <taxon>Clostridium</taxon>
    </lineage>
</organism>
<gene>
    <name evidence="7" type="primary">rimI</name>
    <name evidence="7" type="ORF">HMJ28_02265</name>
    <name evidence="8" type="ORF">SAMN05216497_10263</name>
</gene>
<keyword evidence="7" id="KW-0689">Ribosomal protein</keyword>
<evidence type="ECO:0000313" key="8">
    <source>
        <dbReference type="EMBL" id="SDK89698.1"/>
    </source>
</evidence>
<evidence type="ECO:0000256" key="2">
    <source>
        <dbReference type="ARBA" id="ARBA00022490"/>
    </source>
</evidence>
<dbReference type="InterPro" id="IPR000182">
    <property type="entry name" value="GNAT_dom"/>
</dbReference>
<comment type="similarity">
    <text evidence="1 5">Belongs to the acetyltransferase family. RimI subfamily.</text>
</comment>
<dbReference type="InterPro" id="IPR016181">
    <property type="entry name" value="Acyl_CoA_acyltransferase"/>
</dbReference>
<dbReference type="CDD" id="cd04301">
    <property type="entry name" value="NAT_SF"/>
    <property type="match status" value="1"/>
</dbReference>
<dbReference type="EMBL" id="JABFIF010000002">
    <property type="protein sequence ID" value="NOH15228.1"/>
    <property type="molecule type" value="Genomic_DNA"/>
</dbReference>
<comment type="subcellular location">
    <subcellularLocation>
        <location evidence="5">Cytoplasm</location>
    </subcellularLocation>
</comment>
<keyword evidence="3 7" id="KW-0808">Transferase</keyword>
<keyword evidence="7" id="KW-0687">Ribonucleoprotein</keyword>
<dbReference type="GO" id="GO:0005737">
    <property type="term" value="C:cytoplasm"/>
    <property type="evidence" value="ECO:0007669"/>
    <property type="project" value="UniProtKB-SubCell"/>
</dbReference>
<reference evidence="8 9" key="1">
    <citation type="submission" date="2016-10" db="EMBL/GenBank/DDBJ databases">
        <authorList>
            <person name="Varghese N."/>
            <person name="Submissions S."/>
        </authorList>
    </citation>
    <scope>NUCLEOTIDE SEQUENCE [LARGE SCALE GENOMIC DNA]</scope>
    <source>
        <strain evidence="8 9">NLAE-zl-C224</strain>
    </source>
</reference>
<dbReference type="AlphaFoldDB" id="A0A240AXU1"/>
<dbReference type="EMBL" id="FNGL01000002">
    <property type="protein sequence ID" value="SDK89698.1"/>
    <property type="molecule type" value="Genomic_DNA"/>
</dbReference>
<keyword evidence="4" id="KW-0012">Acyltransferase</keyword>
<dbReference type="STRING" id="1494.SAMN05216497_10263"/>
<accession>A0A240AXU1</accession>
<evidence type="ECO:0000256" key="4">
    <source>
        <dbReference type="ARBA" id="ARBA00023315"/>
    </source>
</evidence>
<proteinExistence type="inferred from homology"/>